<sequence>MKIKNTISALIGALCFAALPHTANAALIGFVFDVSGNTNSPTLTLKNTSDSASITGLTFSIGDTSRNFHVSGYSSQPPTTSFGSVSMTFNSIGTRLDVLDMSFSGFGPGAIYQTLVDVDRDNSNTSENYRSVFFGNGDATANALLTVLFSSNETLTAGFPESPGTLPGSSDTYRLVASAGASSNGNSVPEPSTLLLAGLALTALAARKRSLM</sequence>
<evidence type="ECO:0000313" key="4">
    <source>
        <dbReference type="Proteomes" id="UP000244902"/>
    </source>
</evidence>
<dbReference type="EMBL" id="CP022188">
    <property type="protein sequence ID" value="AWI78329.1"/>
    <property type="molecule type" value="Genomic_DNA"/>
</dbReference>
<gene>
    <name evidence="3" type="ORF">CEW87_02550</name>
</gene>
<evidence type="ECO:0000256" key="1">
    <source>
        <dbReference type="SAM" id="SignalP"/>
    </source>
</evidence>
<dbReference type="Proteomes" id="UP000244902">
    <property type="component" value="Chromosome"/>
</dbReference>
<feature type="signal peptide" evidence="1">
    <location>
        <begin position="1"/>
        <end position="25"/>
    </location>
</feature>
<name>A0A2U8GX83_9RHOO</name>
<reference evidence="3 4" key="1">
    <citation type="submission" date="2017-06" db="EMBL/GenBank/DDBJ databases">
        <title>Azoarcus sp. TSNA42 complete genome sequence.</title>
        <authorList>
            <person name="Woo J.-H."/>
            <person name="Kim H.-S."/>
        </authorList>
    </citation>
    <scope>NUCLEOTIDE SEQUENCE [LARGE SCALE GENOMIC DNA]</scope>
    <source>
        <strain evidence="3 4">TSNA42</strain>
    </source>
</reference>
<feature type="domain" description="Ice-binding protein C-terminal" evidence="2">
    <location>
        <begin position="187"/>
        <end position="209"/>
    </location>
</feature>
<keyword evidence="1" id="KW-0732">Signal</keyword>
<feature type="chain" id="PRO_5016166354" description="Ice-binding protein C-terminal domain-containing protein" evidence="1">
    <location>
        <begin position="26"/>
        <end position="212"/>
    </location>
</feature>
<dbReference type="NCBIfam" id="TIGR02595">
    <property type="entry name" value="PEP_CTERM"/>
    <property type="match status" value="1"/>
</dbReference>
<proteinExistence type="predicted"/>
<evidence type="ECO:0000313" key="3">
    <source>
        <dbReference type="EMBL" id="AWI78329.1"/>
    </source>
</evidence>
<protein>
    <recommendedName>
        <fullName evidence="2">Ice-binding protein C-terminal domain-containing protein</fullName>
    </recommendedName>
</protein>
<dbReference type="InterPro" id="IPR013424">
    <property type="entry name" value="Ice-binding_C"/>
</dbReference>
<dbReference type="AlphaFoldDB" id="A0A2U8GX83"/>
<organism evidence="3 4">
    <name type="scientific">Parazoarcus communis</name>
    <dbReference type="NCBI Taxonomy" id="41977"/>
    <lineage>
        <taxon>Bacteria</taxon>
        <taxon>Pseudomonadati</taxon>
        <taxon>Pseudomonadota</taxon>
        <taxon>Betaproteobacteria</taxon>
        <taxon>Rhodocyclales</taxon>
        <taxon>Zoogloeaceae</taxon>
        <taxon>Parazoarcus</taxon>
    </lineage>
</organism>
<evidence type="ECO:0000259" key="2">
    <source>
        <dbReference type="Pfam" id="PF07589"/>
    </source>
</evidence>
<accession>A0A2U8GX83</accession>
<dbReference type="RefSeq" id="WP_108971326.1">
    <property type="nucleotide sequence ID" value="NZ_CP022188.1"/>
</dbReference>
<dbReference type="Pfam" id="PF07589">
    <property type="entry name" value="PEP-CTERM"/>
    <property type="match status" value="1"/>
</dbReference>